<dbReference type="EMBL" id="JACBXS010000006">
    <property type="protein sequence ID" value="NYS24130.1"/>
    <property type="molecule type" value="Genomic_DNA"/>
</dbReference>
<dbReference type="AlphaFoldDB" id="A0A7Z0HXS2"/>
<dbReference type="Proteomes" id="UP000529417">
    <property type="component" value="Unassembled WGS sequence"/>
</dbReference>
<name>A0A7Z0HXS2_9RHOB</name>
<dbReference type="RefSeq" id="WP_179904838.1">
    <property type="nucleotide sequence ID" value="NZ_JACBXS010000006.1"/>
</dbReference>
<reference evidence="1 2" key="1">
    <citation type="journal article" date="2000" name="Arch. Microbiol.">
        <title>Rhodobaca bogoriensis gen. nov. and sp. nov., an alkaliphilic purple nonsulfur bacterium from African Rift Valley soda lakes.</title>
        <authorList>
            <person name="Milford A.D."/>
            <person name="Achenbach L.A."/>
            <person name="Jung D.O."/>
            <person name="Madigan M.T."/>
        </authorList>
    </citation>
    <scope>NUCLEOTIDE SEQUENCE [LARGE SCALE GENOMIC DNA]</scope>
    <source>
        <strain evidence="1 2">2376</strain>
    </source>
</reference>
<dbReference type="Pfam" id="PF01955">
    <property type="entry name" value="CbiZ"/>
    <property type="match status" value="1"/>
</dbReference>
<dbReference type="PANTHER" id="PTHR35336:SF5">
    <property type="entry name" value="ADENOSYLCOBINAMIDE AMIDOHYDROLASE"/>
    <property type="match status" value="1"/>
</dbReference>
<sequence length="225" mass="23811">MSLHLDPPWLAYDLGAPHQVLSWAPYRPGFQTARRILWRQVRNADLPADLDVPRWLAQQLGTQEVVCMLTSRDLRAHSTARACVEGITVEAVATVGLSNSEQVGHRLDRSGRDWDREVAPARFGTINLAVKLGAAMSQTGLLEALSIATQARTAAILTARHPLPDGSGHATGTGTDCIAIAAPPGAQDYAGLHTPLGEALGRAVYTATLAGARDWQATIGPASGG</sequence>
<dbReference type="GO" id="GO:0016787">
    <property type="term" value="F:hydrolase activity"/>
    <property type="evidence" value="ECO:0007669"/>
    <property type="project" value="UniProtKB-KW"/>
</dbReference>
<protein>
    <submittedName>
        <fullName evidence="1">Adenosylcobinamide amidohydrolase</fullName>
    </submittedName>
</protein>
<evidence type="ECO:0000313" key="1">
    <source>
        <dbReference type="EMBL" id="NYS24130.1"/>
    </source>
</evidence>
<comment type="caution">
    <text evidence="1">The sequence shown here is derived from an EMBL/GenBank/DDBJ whole genome shotgun (WGS) entry which is preliminary data.</text>
</comment>
<keyword evidence="1" id="KW-0378">Hydrolase</keyword>
<dbReference type="InterPro" id="IPR052209">
    <property type="entry name" value="CbiZ"/>
</dbReference>
<evidence type="ECO:0000313" key="2">
    <source>
        <dbReference type="Proteomes" id="UP000529417"/>
    </source>
</evidence>
<dbReference type="PANTHER" id="PTHR35336">
    <property type="entry name" value="ADENOSYLCOBINAMIDE AMIDOHYDROLASE"/>
    <property type="match status" value="1"/>
</dbReference>
<dbReference type="InterPro" id="IPR002808">
    <property type="entry name" value="AdoCbi_amidolase"/>
</dbReference>
<proteinExistence type="predicted"/>
<organism evidence="1 2">
    <name type="scientific">Rhabdonatronobacter sediminivivens</name>
    <dbReference type="NCBI Taxonomy" id="2743469"/>
    <lineage>
        <taxon>Bacteria</taxon>
        <taxon>Pseudomonadati</taxon>
        <taxon>Pseudomonadota</taxon>
        <taxon>Alphaproteobacteria</taxon>
        <taxon>Rhodobacterales</taxon>
        <taxon>Paracoccaceae</taxon>
        <taxon>Rhabdonatronobacter</taxon>
    </lineage>
</organism>
<gene>
    <name evidence="1" type="ORF">HUK65_03925</name>
</gene>
<keyword evidence="2" id="KW-1185">Reference proteome</keyword>
<accession>A0A7Z0HXS2</accession>